<name>F8KTT7_HELBC</name>
<dbReference type="InterPro" id="IPR035994">
    <property type="entry name" value="Nucleoside_phosphorylase_sf"/>
</dbReference>
<dbReference type="EMBL" id="FR871757">
    <property type="protein sequence ID" value="CCB80257.1"/>
    <property type="molecule type" value="Genomic_DNA"/>
</dbReference>
<dbReference type="RefSeq" id="WP_013890673.1">
    <property type="nucleotide sequence ID" value="NC_015674.1"/>
</dbReference>
<gene>
    <name evidence="1" type="ordered locus">HBZC1_12710</name>
</gene>
<dbReference type="eggNOG" id="COG0775">
    <property type="taxonomic scope" value="Bacteria"/>
</dbReference>
<dbReference type="Proteomes" id="UP000008387">
    <property type="component" value="Chromosome"/>
</dbReference>
<evidence type="ECO:0000313" key="2">
    <source>
        <dbReference type="Proteomes" id="UP000008387"/>
    </source>
</evidence>
<dbReference type="HOGENOM" id="CLU_116208_0_0_7"/>
<organism evidence="1 2">
    <name type="scientific">Helicobacter bizzozeronii (strain CIII-1)</name>
    <dbReference type="NCBI Taxonomy" id="1002804"/>
    <lineage>
        <taxon>Bacteria</taxon>
        <taxon>Pseudomonadati</taxon>
        <taxon>Campylobacterota</taxon>
        <taxon>Epsilonproteobacteria</taxon>
        <taxon>Campylobacterales</taxon>
        <taxon>Helicobacteraceae</taxon>
        <taxon>Helicobacter</taxon>
    </lineage>
</organism>
<sequence length="184" mass="20392">MFVCAGKMESFSFARSIGVGLVQSALELSRLCLLEKPTSLIFIGSAGVYDFDLPLLSLYKSAHAFQIEQSFVTQHSYTPIENALEIQTDDFKALDLPPIKVNSSNYIHTDPNFAGCMRHLGIGLENMEFFSVLSVAKAFNLPSFGIFCTTNWADHNAHAQFLENHAQACAKLQAWVTQANLCYT</sequence>
<dbReference type="Gene3D" id="3.40.50.1580">
    <property type="entry name" value="Nucleoside phosphorylase domain"/>
    <property type="match status" value="1"/>
</dbReference>
<accession>F8KTT7</accession>
<dbReference type="AlphaFoldDB" id="F8KTT7"/>
<proteinExistence type="predicted"/>
<protein>
    <submittedName>
        <fullName evidence="1">Purine nucleoside phosphorylase (PunB)</fullName>
    </submittedName>
</protein>
<dbReference type="STRING" id="1002804.HBZC1_12710"/>
<dbReference type="GO" id="GO:0009116">
    <property type="term" value="P:nucleoside metabolic process"/>
    <property type="evidence" value="ECO:0007669"/>
    <property type="project" value="InterPro"/>
</dbReference>
<reference evidence="1 2" key="1">
    <citation type="journal article" date="2011" name="J. Bacteriol.">
        <title>Genome sequence of Helicobacter bizzozeronii strain CIII-1, an isolate from human gastric mucosa.</title>
        <authorList>
            <person name="Schott T."/>
            <person name="Rossi M."/>
            <person name="Hanninen M.L."/>
        </authorList>
    </citation>
    <scope>NUCLEOTIDE SEQUENCE [LARGE SCALE GENOMIC DNA]</scope>
    <source>
        <strain evidence="1 2">CIII-1</strain>
    </source>
</reference>
<evidence type="ECO:0000313" key="1">
    <source>
        <dbReference type="EMBL" id="CCB80257.1"/>
    </source>
</evidence>
<dbReference type="KEGG" id="hbi:HBZC1_12710"/>
<dbReference type="SUPFAM" id="SSF53167">
    <property type="entry name" value="Purine and uridine phosphorylases"/>
    <property type="match status" value="1"/>
</dbReference>
<keyword evidence="2" id="KW-1185">Reference proteome</keyword>
<dbReference type="GO" id="GO:0003824">
    <property type="term" value="F:catalytic activity"/>
    <property type="evidence" value="ECO:0007669"/>
    <property type="project" value="InterPro"/>
</dbReference>